<dbReference type="InterPro" id="IPR012295">
    <property type="entry name" value="TBP_dom_sf"/>
</dbReference>
<feature type="domain" description="Beta-adaptin appendage C-terminal subdomain" evidence="8">
    <location>
        <begin position="710"/>
        <end position="821"/>
    </location>
</feature>
<dbReference type="InterPro" id="IPR026739">
    <property type="entry name" value="AP_beta"/>
</dbReference>
<dbReference type="PIRSF" id="PIRSF002291">
    <property type="entry name" value="AP_complex_beta"/>
    <property type="match status" value="1"/>
</dbReference>
<name>A0AAD1Y6P4_EUPCR</name>
<dbReference type="InterPro" id="IPR011989">
    <property type="entry name" value="ARM-like"/>
</dbReference>
<dbReference type="Gene3D" id="3.30.310.10">
    <property type="entry name" value="TATA-Binding Protein"/>
    <property type="match status" value="1"/>
</dbReference>
<evidence type="ECO:0000256" key="7">
    <source>
        <dbReference type="SAM" id="MobiDB-lite"/>
    </source>
</evidence>
<dbReference type="GO" id="GO:0016192">
    <property type="term" value="P:vesicle-mediated transport"/>
    <property type="evidence" value="ECO:0007669"/>
    <property type="project" value="InterPro"/>
</dbReference>
<dbReference type="Proteomes" id="UP001295684">
    <property type="component" value="Unassembled WGS sequence"/>
</dbReference>
<feature type="compositionally biased region" description="Acidic residues" evidence="7">
    <location>
        <begin position="590"/>
        <end position="607"/>
    </location>
</feature>
<keyword evidence="10" id="KW-1185">Reference proteome</keyword>
<keyword evidence="3 6" id="KW-0813">Transport</keyword>
<dbReference type="GO" id="GO:0030131">
    <property type="term" value="C:clathrin adaptor complex"/>
    <property type="evidence" value="ECO:0007669"/>
    <property type="project" value="InterPro"/>
</dbReference>
<dbReference type="InterPro" id="IPR002553">
    <property type="entry name" value="Clathrin/coatomer_adapt-like_N"/>
</dbReference>
<evidence type="ECO:0000256" key="6">
    <source>
        <dbReference type="PIRNR" id="PIRNR002291"/>
    </source>
</evidence>
<dbReference type="Pfam" id="PF09066">
    <property type="entry name" value="B2-adapt-app_C"/>
    <property type="match status" value="1"/>
</dbReference>
<dbReference type="Gene3D" id="1.25.10.10">
    <property type="entry name" value="Leucine-rich Repeat Variant"/>
    <property type="match status" value="1"/>
</dbReference>
<feature type="region of interest" description="Disordered" evidence="7">
    <location>
        <begin position="580"/>
        <end position="607"/>
    </location>
</feature>
<dbReference type="GO" id="GO:0006886">
    <property type="term" value="P:intracellular protein transport"/>
    <property type="evidence" value="ECO:0007669"/>
    <property type="project" value="InterPro"/>
</dbReference>
<feature type="compositionally biased region" description="Basic and acidic residues" evidence="7">
    <location>
        <begin position="672"/>
        <end position="681"/>
    </location>
</feature>
<protein>
    <recommendedName>
        <fullName evidence="6">AP complex subunit beta</fullName>
    </recommendedName>
</protein>
<dbReference type="InterPro" id="IPR015151">
    <property type="entry name" value="B-adaptin_app_sub_C"/>
</dbReference>
<comment type="caution">
    <text evidence="9">The sequence shown here is derived from an EMBL/GenBank/DDBJ whole genome shotgun (WGS) entry which is preliminary data.</text>
</comment>
<evidence type="ECO:0000256" key="5">
    <source>
        <dbReference type="ARBA" id="ARBA00023136"/>
    </source>
</evidence>
<dbReference type="GO" id="GO:0030276">
    <property type="term" value="F:clathrin binding"/>
    <property type="evidence" value="ECO:0007669"/>
    <property type="project" value="InterPro"/>
</dbReference>
<evidence type="ECO:0000256" key="1">
    <source>
        <dbReference type="ARBA" id="ARBA00004308"/>
    </source>
</evidence>
<proteinExistence type="inferred from homology"/>
<dbReference type="InterPro" id="IPR016024">
    <property type="entry name" value="ARM-type_fold"/>
</dbReference>
<feature type="compositionally biased region" description="Polar residues" evidence="7">
    <location>
        <begin position="683"/>
        <end position="694"/>
    </location>
</feature>
<dbReference type="Pfam" id="PF01602">
    <property type="entry name" value="Adaptin_N"/>
    <property type="match status" value="1"/>
</dbReference>
<comment type="similarity">
    <text evidence="2 6">Belongs to the adaptor complexes large subunit family.</text>
</comment>
<dbReference type="AlphaFoldDB" id="A0AAD1Y6P4"/>
<dbReference type="SMART" id="SM01020">
    <property type="entry name" value="B2-adapt-app_C"/>
    <property type="match status" value="1"/>
</dbReference>
<dbReference type="EMBL" id="CAMPGE010026189">
    <property type="protein sequence ID" value="CAI2383882.1"/>
    <property type="molecule type" value="Genomic_DNA"/>
</dbReference>
<organism evidence="9 10">
    <name type="scientific">Euplotes crassus</name>
    <dbReference type="NCBI Taxonomy" id="5936"/>
    <lineage>
        <taxon>Eukaryota</taxon>
        <taxon>Sar</taxon>
        <taxon>Alveolata</taxon>
        <taxon>Ciliophora</taxon>
        <taxon>Intramacronucleata</taxon>
        <taxon>Spirotrichea</taxon>
        <taxon>Hypotrichia</taxon>
        <taxon>Euplotida</taxon>
        <taxon>Euplotidae</taxon>
        <taxon>Moneuplotes</taxon>
    </lineage>
</organism>
<sequence>MDLTKKNEVNELKILLNGISFEKDQTKKRDTIKKVIAYMTLGIDVSSLFSEMCKASRVEDIVQKKMIYQYITNYAEKNPDLVVMAINTFLVDCKSHNGKIRGLALRSLCSLRSKDSEAHTNAAILEGLDDIDPYVKKTAIIGCIKVFRANKNEEYTKKLYKLIFDPSPLVVINSISALNEIEEKKGGCEPTEEIVITLLNRIKDFNEWGQSIILDLVARFEADNEDLKFDIMNLLEDRLKHASSSVLLGAVKVFISLTKDDKTLSKDVQERLASPLITIMASAGTTENYEICYNVISHIHFICLKGGGEFFQNDFKQFFLKYEEPSYIKFLKLDVLACISSEENVQEIISELEEYVSDANSDLAKRAIKTFGDIMIKLNNFEDNISIIKNFLSLHTDYITSECILALKKIFMKYREAVEEFEDFLVNISFDSISENEAKAAYIWILGEFGNEIAHAPYILEIMIEAQKDMQCVEISIELLTSLAKLFFTRAPEVKNMLGKFIKFSITENTDADLKDRAAFYYKLLQADIFSAKQIICGDGPEIEEYTANNLTSKHGTHDEYFSEEVLKIKSKSKFKKKHSKRSKTKEATDEGAEEGIAEGETKDEVEEDDNNLIDFEEEQQPEISQPQEELSENFMPSANLLGDDDTFGDILEDKKEEVYQEPDDILGMGTGEKKETKESSIDDLSSAFSTDSGPTPAAEAEPQKPQLTLKTTADLDPNNFQQKWMTLSAFPLISRRLSLPSAPSIQDLCNLFASKYIFCMANGQVDQSIKLYLYSQHTESGVFLMEFLFNVMTFDIQITLKSDRTDLAEAFALYTLGAFGIS</sequence>
<evidence type="ECO:0000256" key="2">
    <source>
        <dbReference type="ARBA" id="ARBA00006613"/>
    </source>
</evidence>
<feature type="region of interest" description="Disordered" evidence="7">
    <location>
        <begin position="657"/>
        <end position="706"/>
    </location>
</feature>
<evidence type="ECO:0000256" key="3">
    <source>
        <dbReference type="ARBA" id="ARBA00022448"/>
    </source>
</evidence>
<evidence type="ECO:0000256" key="4">
    <source>
        <dbReference type="ARBA" id="ARBA00022927"/>
    </source>
</evidence>
<reference evidence="9" key="1">
    <citation type="submission" date="2023-07" db="EMBL/GenBank/DDBJ databases">
        <authorList>
            <consortium name="AG Swart"/>
            <person name="Singh M."/>
            <person name="Singh A."/>
            <person name="Seah K."/>
            <person name="Emmerich C."/>
        </authorList>
    </citation>
    <scope>NUCLEOTIDE SEQUENCE</scope>
    <source>
        <strain evidence="9">DP1</strain>
    </source>
</reference>
<comment type="subcellular location">
    <subcellularLocation>
        <location evidence="1">Endomembrane system</location>
    </subcellularLocation>
</comment>
<dbReference type="SUPFAM" id="SSF48371">
    <property type="entry name" value="ARM repeat"/>
    <property type="match status" value="1"/>
</dbReference>
<accession>A0AAD1Y6P4</accession>
<keyword evidence="5 6" id="KW-0472">Membrane</keyword>
<evidence type="ECO:0000313" key="10">
    <source>
        <dbReference type="Proteomes" id="UP001295684"/>
    </source>
</evidence>
<dbReference type="InterPro" id="IPR016342">
    <property type="entry name" value="AP_complex_bsu_1_2_4"/>
</dbReference>
<evidence type="ECO:0000259" key="8">
    <source>
        <dbReference type="SMART" id="SM01020"/>
    </source>
</evidence>
<dbReference type="GO" id="GO:0012505">
    <property type="term" value="C:endomembrane system"/>
    <property type="evidence" value="ECO:0007669"/>
    <property type="project" value="UniProtKB-SubCell"/>
</dbReference>
<evidence type="ECO:0000313" key="9">
    <source>
        <dbReference type="EMBL" id="CAI2383882.1"/>
    </source>
</evidence>
<keyword evidence="4 6" id="KW-0653">Protein transport</keyword>
<gene>
    <name evidence="9" type="ORF">ECRASSUSDP1_LOCUS25396</name>
</gene>
<dbReference type="PANTHER" id="PTHR11134">
    <property type="entry name" value="ADAPTOR COMPLEX SUBUNIT BETA FAMILY MEMBER"/>
    <property type="match status" value="1"/>
</dbReference>